<dbReference type="InterPro" id="IPR043128">
    <property type="entry name" value="Rev_trsase/Diguanyl_cyclase"/>
</dbReference>
<proteinExistence type="predicted"/>
<dbReference type="NCBIfam" id="TIGR00254">
    <property type="entry name" value="GGDEF"/>
    <property type="match status" value="1"/>
</dbReference>
<dbReference type="InterPro" id="IPR029787">
    <property type="entry name" value="Nucleotide_cyclase"/>
</dbReference>
<feature type="transmembrane region" description="Helical" evidence="1">
    <location>
        <begin position="80"/>
        <end position="100"/>
    </location>
</feature>
<reference evidence="3" key="1">
    <citation type="submission" date="2021-01" db="EMBL/GenBank/DDBJ databases">
        <title>Whole genome shotgun sequence of Planosporangium mesophilum NBRC 109066.</title>
        <authorList>
            <person name="Komaki H."/>
            <person name="Tamura T."/>
        </authorList>
    </citation>
    <scope>NUCLEOTIDE SEQUENCE</scope>
    <source>
        <strain evidence="3">NBRC 109066</strain>
    </source>
</reference>
<dbReference type="AlphaFoldDB" id="A0A8J3TH99"/>
<dbReference type="GO" id="GO:0052621">
    <property type="term" value="F:diguanylate cyclase activity"/>
    <property type="evidence" value="ECO:0007669"/>
    <property type="project" value="TreeGrafter"/>
</dbReference>
<dbReference type="GO" id="GO:1902201">
    <property type="term" value="P:negative regulation of bacterial-type flagellum-dependent cell motility"/>
    <property type="evidence" value="ECO:0007669"/>
    <property type="project" value="TreeGrafter"/>
</dbReference>
<organism evidence="3 4">
    <name type="scientific">Planosporangium mesophilum</name>
    <dbReference type="NCBI Taxonomy" id="689768"/>
    <lineage>
        <taxon>Bacteria</taxon>
        <taxon>Bacillati</taxon>
        <taxon>Actinomycetota</taxon>
        <taxon>Actinomycetes</taxon>
        <taxon>Micromonosporales</taxon>
        <taxon>Micromonosporaceae</taxon>
        <taxon>Planosporangium</taxon>
    </lineage>
</organism>
<gene>
    <name evidence="3" type="ORF">Pme01_42860</name>
</gene>
<evidence type="ECO:0000313" key="3">
    <source>
        <dbReference type="EMBL" id="GII24689.1"/>
    </source>
</evidence>
<feature type="transmembrane region" description="Helical" evidence="1">
    <location>
        <begin position="144"/>
        <end position="167"/>
    </location>
</feature>
<evidence type="ECO:0000259" key="2">
    <source>
        <dbReference type="PROSITE" id="PS50887"/>
    </source>
</evidence>
<keyword evidence="1" id="KW-0472">Membrane</keyword>
<feature type="transmembrane region" description="Helical" evidence="1">
    <location>
        <begin position="12"/>
        <end position="32"/>
    </location>
</feature>
<dbReference type="GO" id="GO:0005886">
    <property type="term" value="C:plasma membrane"/>
    <property type="evidence" value="ECO:0007669"/>
    <property type="project" value="TreeGrafter"/>
</dbReference>
<dbReference type="PANTHER" id="PTHR45138">
    <property type="entry name" value="REGULATORY COMPONENTS OF SENSORY TRANSDUCTION SYSTEM"/>
    <property type="match status" value="1"/>
</dbReference>
<evidence type="ECO:0000256" key="1">
    <source>
        <dbReference type="SAM" id="Phobius"/>
    </source>
</evidence>
<evidence type="ECO:0000313" key="4">
    <source>
        <dbReference type="Proteomes" id="UP000599074"/>
    </source>
</evidence>
<dbReference type="InterPro" id="IPR000160">
    <property type="entry name" value="GGDEF_dom"/>
</dbReference>
<feature type="transmembrane region" description="Helical" evidence="1">
    <location>
        <begin position="39"/>
        <end position="60"/>
    </location>
</feature>
<protein>
    <submittedName>
        <fullName evidence="3">GGDEF domain-containing protein</fullName>
    </submittedName>
</protein>
<feature type="transmembrane region" description="Helical" evidence="1">
    <location>
        <begin position="112"/>
        <end position="132"/>
    </location>
</feature>
<accession>A0A8J3TH99</accession>
<dbReference type="SUPFAM" id="SSF55073">
    <property type="entry name" value="Nucleotide cyclase"/>
    <property type="match status" value="1"/>
</dbReference>
<sequence length="410" mass="42909">MAIAELPRRALVYVLAVDLLCVGWLLATARLATPTTRDATVAALLLGCIVLTVEVSRVAIPSGSRLGTVSLDGAWTLSAVVLLSPTAAALVVAAATVYLRIRLAGRDHWYRVIFTVLAMASTYSLASTAYQLTGLPSIASHPSAANLAAVVVCLLGGELVDFVVVGLAIRASDPSIPFLSAIGLRRVGVYATAANLGLAVLVTIAGTVSPLFIVAAIPVVIAVQPLMRYEGLEMAARTDAKTGLMRHETWQQECAVRLSPARDAEDAVIMVDIDHFKRFNDGYGHLAGDKALRTVAGCIAQSIRPQDLVCRFGGEEFAVFLAATSVAEATAVGERIRRAVMLRPAVDAPSSPDNPAPTITVSVGVAAAPGGTALEDLVERADKALYDAKNSGRNQVRQAPGVGGIIPPYR</sequence>
<keyword evidence="1" id="KW-0812">Transmembrane</keyword>
<feature type="domain" description="GGDEF" evidence="2">
    <location>
        <begin position="264"/>
        <end position="401"/>
    </location>
</feature>
<dbReference type="CDD" id="cd01949">
    <property type="entry name" value="GGDEF"/>
    <property type="match status" value="1"/>
</dbReference>
<dbReference type="RefSeq" id="WP_168114351.1">
    <property type="nucleotide sequence ID" value="NZ_BOON01000040.1"/>
</dbReference>
<dbReference type="Proteomes" id="UP000599074">
    <property type="component" value="Unassembled WGS sequence"/>
</dbReference>
<comment type="caution">
    <text evidence="3">The sequence shown here is derived from an EMBL/GenBank/DDBJ whole genome shotgun (WGS) entry which is preliminary data.</text>
</comment>
<keyword evidence="1" id="KW-1133">Transmembrane helix</keyword>
<dbReference type="EMBL" id="BOON01000040">
    <property type="protein sequence ID" value="GII24689.1"/>
    <property type="molecule type" value="Genomic_DNA"/>
</dbReference>
<dbReference type="PANTHER" id="PTHR45138:SF9">
    <property type="entry name" value="DIGUANYLATE CYCLASE DGCM-RELATED"/>
    <property type="match status" value="1"/>
</dbReference>
<name>A0A8J3TH99_9ACTN</name>
<dbReference type="Pfam" id="PF00990">
    <property type="entry name" value="GGDEF"/>
    <property type="match status" value="1"/>
</dbReference>
<dbReference type="InterPro" id="IPR050469">
    <property type="entry name" value="Diguanylate_Cyclase"/>
</dbReference>
<dbReference type="GO" id="GO:0043709">
    <property type="term" value="P:cell adhesion involved in single-species biofilm formation"/>
    <property type="evidence" value="ECO:0007669"/>
    <property type="project" value="TreeGrafter"/>
</dbReference>
<dbReference type="PROSITE" id="PS50887">
    <property type="entry name" value="GGDEF"/>
    <property type="match status" value="1"/>
</dbReference>
<dbReference type="SMART" id="SM00267">
    <property type="entry name" value="GGDEF"/>
    <property type="match status" value="1"/>
</dbReference>
<dbReference type="FunFam" id="3.30.70.270:FF:000001">
    <property type="entry name" value="Diguanylate cyclase domain protein"/>
    <property type="match status" value="1"/>
</dbReference>
<keyword evidence="4" id="KW-1185">Reference proteome</keyword>
<dbReference type="Gene3D" id="3.30.70.270">
    <property type="match status" value="1"/>
</dbReference>